<reference evidence="1" key="2">
    <citation type="submission" date="2006-01" db="EMBL/GenBank/DDBJ databases">
        <authorList>
            <person name="Genoscope"/>
        </authorList>
    </citation>
    <scope>NUCLEOTIDE SEQUENCE</scope>
</reference>
<protein>
    <submittedName>
        <fullName evidence="1">Uncharacterized protein</fullName>
    </submittedName>
</protein>
<evidence type="ECO:0000313" key="2">
    <source>
        <dbReference type="EMBL" id="QII12369.1"/>
    </source>
</evidence>
<evidence type="ECO:0000313" key="3">
    <source>
        <dbReference type="Proteomes" id="UP000501926"/>
    </source>
</evidence>
<reference evidence="2 3" key="3">
    <citation type="submission" date="2020-02" db="EMBL/GenBank/DDBJ databases">
        <title>Newly sequenced genome of strain CSTR1 showed variability in Candidatus Kuenenia stuttgartiensis genomes.</title>
        <authorList>
            <person name="Ding C."/>
            <person name="Adrian L."/>
        </authorList>
    </citation>
    <scope>NUCLEOTIDE SEQUENCE [LARGE SCALE GENOMIC DNA]</scope>
    <source>
        <strain evidence="2 3">CSTR1</strain>
    </source>
</reference>
<reference evidence="1" key="1">
    <citation type="journal article" date="2006" name="Nature">
        <title>Deciphering the evolution and metabolism of an anammox bacterium from a community genome.</title>
        <authorList>
            <person name="Strous M."/>
            <person name="Pelletier E."/>
            <person name="Mangenot S."/>
            <person name="Rattei T."/>
            <person name="Lehner A."/>
            <person name="Taylor M.W."/>
            <person name="Horn M."/>
            <person name="Daims H."/>
            <person name="Bartol-Mavel D."/>
            <person name="Wincker P."/>
            <person name="Barbe V."/>
            <person name="Fonknechten N."/>
            <person name="Vallenet D."/>
            <person name="Segurens B."/>
            <person name="Schenowitz-Truong C."/>
            <person name="Medigue C."/>
            <person name="Collingro A."/>
            <person name="Snel B."/>
            <person name="Dutilh B.E."/>
            <person name="OpDenCamp H.J.M."/>
            <person name="vanDerDrift C."/>
            <person name="Cirpus I."/>
            <person name="vanDePas-Schoonen K.T."/>
            <person name="Harhangi H.R."/>
            <person name="vanNiftrik L."/>
            <person name="Schmid M."/>
            <person name="Keltjens J."/>
            <person name="vanDeVossenberg J."/>
            <person name="Kartal B."/>
            <person name="Meier H."/>
            <person name="Frishman D."/>
            <person name="Huynen M.A."/>
            <person name="Mewes H."/>
            <person name="Weissenbach J."/>
            <person name="Jetten M.S.M."/>
            <person name="Wagner M."/>
            <person name="LePaslier D."/>
        </authorList>
    </citation>
    <scope>NUCLEOTIDE SEQUENCE</scope>
</reference>
<evidence type="ECO:0000313" key="1">
    <source>
        <dbReference type="EMBL" id="CAJ75299.1"/>
    </source>
</evidence>
<dbReference type="EMBL" id="CT573071">
    <property type="protein sequence ID" value="CAJ75299.1"/>
    <property type="molecule type" value="Genomic_DNA"/>
</dbReference>
<gene>
    <name evidence="2" type="ORF">KsCSTR_29900</name>
    <name evidence="1" type="ORF">kuste4537</name>
</gene>
<proteinExistence type="predicted"/>
<dbReference type="Proteomes" id="UP000501926">
    <property type="component" value="Chromosome"/>
</dbReference>
<dbReference type="AlphaFoldDB" id="Q1Q5L8"/>
<dbReference type="EMBL" id="CP049055">
    <property type="protein sequence ID" value="QII12369.1"/>
    <property type="molecule type" value="Genomic_DNA"/>
</dbReference>
<name>Q1Q5L8_KUEST</name>
<organism evidence="1">
    <name type="scientific">Kuenenia stuttgartiensis</name>
    <dbReference type="NCBI Taxonomy" id="174633"/>
    <lineage>
        <taxon>Bacteria</taxon>
        <taxon>Pseudomonadati</taxon>
        <taxon>Planctomycetota</taxon>
        <taxon>Candidatus Brocadiia</taxon>
        <taxon>Candidatus Brocadiales</taxon>
        <taxon>Candidatus Brocadiaceae</taxon>
        <taxon>Candidatus Kuenenia</taxon>
    </lineage>
</organism>
<accession>Q1Q5L8</accession>
<sequence>MDSEESHQHPHKIPSGNLRQVRMTSLHTINNHQKHLPQFREGNAVLISFPFFYSCLKFLNR</sequence>